<keyword evidence="12" id="KW-1185">Reference proteome</keyword>
<accession>A0A1E5G268</accession>
<keyword evidence="9" id="KW-0175">Coiled coil</keyword>
<dbReference type="PIRSF" id="PIRSF006809">
    <property type="entry name" value="GTP-binding_hflX_prd"/>
    <property type="match status" value="1"/>
</dbReference>
<evidence type="ECO:0000256" key="9">
    <source>
        <dbReference type="SAM" id="Coils"/>
    </source>
</evidence>
<dbReference type="Gene3D" id="3.40.50.300">
    <property type="entry name" value="P-loop containing nucleotide triphosphate hydrolases"/>
    <property type="match status" value="1"/>
</dbReference>
<dbReference type="EMBL" id="MIJE01000022">
    <property type="protein sequence ID" value="OEF97070.1"/>
    <property type="molecule type" value="Genomic_DNA"/>
</dbReference>
<sequence>MEQLLKQTQKQTAMVAGVNLKNKESMENFENSIEELINLADACDISVVGQITQRAEKVNIAHYLGKGKIDELIALIAEKNTDMVIFNDELSGSQIRNLEEMLDCRVIDRTVLILDIFAQRAKTKEAKLQVEVAKLQYMLPRLTGQGEALSRQGGGSGLKNRGAGETKLELDRRKIGEQINILNKELEQLVSRRKNQRAKRAKREIPVVALVGYTNAGKSTVMNAMIDLFHPSTDKTSTDKKVFEKNMLFATLETSVRSIKLPDNKKFLLTDTVGFISKLPHNLVKAFRSTLEEVAEADLLIHVVDFSNPNYEQQIQVTNTTLKDIGIDDIPMIYACNKTDLLDDNISTINIDINTENSDQIYISAKYKKGVSELVDAIKEKVFTDYIDCRLLIPHDKGNIVSYLNEHAHIKETKYENEGTLISLECKQADYQRYQQYLV</sequence>
<evidence type="ECO:0000256" key="1">
    <source>
        <dbReference type="ARBA" id="ARBA00022490"/>
    </source>
</evidence>
<feature type="binding site" evidence="8">
    <location>
        <position position="251"/>
    </location>
    <ligand>
        <name>Mg(2+)</name>
        <dbReference type="ChEBI" id="CHEBI:18420"/>
    </ligand>
</feature>
<dbReference type="HAMAP" id="MF_00900">
    <property type="entry name" value="GTPase_HflX"/>
    <property type="match status" value="1"/>
</dbReference>
<feature type="binding site" evidence="7">
    <location>
        <begin position="364"/>
        <end position="366"/>
    </location>
    <ligand>
        <name>GTP</name>
        <dbReference type="ChEBI" id="CHEBI:37565"/>
    </ligand>
</feature>
<keyword evidence="2 8" id="KW-0479">Metal-binding</keyword>
<keyword evidence="3 6" id="KW-0547">Nucleotide-binding</keyword>
<dbReference type="Proteomes" id="UP000094296">
    <property type="component" value="Unassembled WGS sequence"/>
</dbReference>
<comment type="function">
    <text evidence="6">GTPase that associates with the 50S ribosomal subunit and may have a role during protein synthesis or ribosome biogenesis.</text>
</comment>
<dbReference type="InterPro" id="IPR030394">
    <property type="entry name" value="G_HFLX_dom"/>
</dbReference>
<dbReference type="NCBIfam" id="TIGR03156">
    <property type="entry name" value="GTP_HflX"/>
    <property type="match status" value="1"/>
</dbReference>
<evidence type="ECO:0000256" key="8">
    <source>
        <dbReference type="PIRSR" id="PIRSR006809-2"/>
    </source>
</evidence>
<evidence type="ECO:0000256" key="3">
    <source>
        <dbReference type="ARBA" id="ARBA00022741"/>
    </source>
</evidence>
<dbReference type="CDD" id="cd01878">
    <property type="entry name" value="HflX"/>
    <property type="match status" value="1"/>
</dbReference>
<evidence type="ECO:0000259" key="10">
    <source>
        <dbReference type="PROSITE" id="PS51705"/>
    </source>
</evidence>
<evidence type="ECO:0000256" key="6">
    <source>
        <dbReference type="HAMAP-Rule" id="MF_00900"/>
    </source>
</evidence>
<feature type="binding site" evidence="7">
    <location>
        <begin position="337"/>
        <end position="340"/>
    </location>
    <ligand>
        <name>GTP</name>
        <dbReference type="ChEBI" id="CHEBI:37565"/>
    </ligand>
</feature>
<reference evidence="11 12" key="1">
    <citation type="submission" date="2016-09" db="EMBL/GenBank/DDBJ databases">
        <title>Draft genome sequence for the type strain of Desulfuribacillus alkaliarsenatis AHT28, an obligately anaerobic, sulfidogenic bacterium isolated from Russian soda lake sediments.</title>
        <authorList>
            <person name="Abin C.A."/>
            <person name="Hollibaugh J.T."/>
        </authorList>
    </citation>
    <scope>NUCLEOTIDE SEQUENCE [LARGE SCALE GENOMIC DNA]</scope>
    <source>
        <strain evidence="11 12">AHT28</strain>
    </source>
</reference>
<dbReference type="PANTHER" id="PTHR10229:SF4">
    <property type="entry name" value="GTPASE HFLX"/>
    <property type="match status" value="1"/>
</dbReference>
<dbReference type="InterPro" id="IPR042108">
    <property type="entry name" value="GTPase_HflX_N_sf"/>
</dbReference>
<proteinExistence type="inferred from homology"/>
<name>A0A1E5G268_9FIRM</name>
<dbReference type="AlphaFoldDB" id="A0A1E5G268"/>
<protein>
    <recommendedName>
        <fullName evidence="6">GTPase HflX</fullName>
    </recommendedName>
    <alternativeName>
        <fullName evidence="6">GTP-binding protein HflX</fullName>
    </alternativeName>
</protein>
<dbReference type="Pfam" id="PF13167">
    <property type="entry name" value="GTP-bdg_N"/>
    <property type="match status" value="1"/>
</dbReference>
<feature type="domain" description="Hflx-type G" evidence="10">
    <location>
        <begin position="206"/>
        <end position="386"/>
    </location>
</feature>
<dbReference type="Pfam" id="PF01926">
    <property type="entry name" value="MMR_HSR1"/>
    <property type="match status" value="1"/>
</dbReference>
<keyword evidence="5 6" id="KW-0342">GTP-binding</keyword>
<evidence type="ECO:0000256" key="2">
    <source>
        <dbReference type="ARBA" id="ARBA00022723"/>
    </source>
</evidence>
<feature type="coiled-coil region" evidence="9">
    <location>
        <begin position="172"/>
        <end position="199"/>
    </location>
</feature>
<keyword evidence="1 6" id="KW-0963">Cytoplasm</keyword>
<dbReference type="InterPro" id="IPR027417">
    <property type="entry name" value="P-loop_NTPase"/>
</dbReference>
<evidence type="ECO:0000256" key="4">
    <source>
        <dbReference type="ARBA" id="ARBA00022842"/>
    </source>
</evidence>
<dbReference type="PANTHER" id="PTHR10229">
    <property type="entry name" value="GTP-BINDING PROTEIN HFLX"/>
    <property type="match status" value="1"/>
</dbReference>
<keyword evidence="4 8" id="KW-0460">Magnesium</keyword>
<dbReference type="InterPro" id="IPR025121">
    <property type="entry name" value="GTPase_HflX_N"/>
</dbReference>
<dbReference type="FunFam" id="3.40.50.300:FF:001198">
    <property type="entry name" value="GTPase HflX"/>
    <property type="match status" value="1"/>
</dbReference>
<evidence type="ECO:0000256" key="5">
    <source>
        <dbReference type="ARBA" id="ARBA00023134"/>
    </source>
</evidence>
<comment type="subcellular location">
    <subcellularLocation>
        <location evidence="6">Cytoplasm</location>
    </subcellularLocation>
    <text evidence="6">May associate with membranes.</text>
</comment>
<dbReference type="Pfam" id="PF16360">
    <property type="entry name" value="GTP-bdg_M"/>
    <property type="match status" value="1"/>
</dbReference>
<dbReference type="InterPro" id="IPR032305">
    <property type="entry name" value="GTP-bd_M"/>
</dbReference>
<dbReference type="InterPro" id="IPR016496">
    <property type="entry name" value="GTPase_HflX"/>
</dbReference>
<organism evidence="11 12">
    <name type="scientific">Desulfuribacillus alkaliarsenatis</name>
    <dbReference type="NCBI Taxonomy" id="766136"/>
    <lineage>
        <taxon>Bacteria</taxon>
        <taxon>Bacillati</taxon>
        <taxon>Bacillota</taxon>
        <taxon>Desulfuribacillia</taxon>
        <taxon>Desulfuribacillales</taxon>
        <taxon>Desulfuribacillaceae</taxon>
        <taxon>Desulfuribacillus</taxon>
    </lineage>
</organism>
<dbReference type="Gene3D" id="6.10.250.2860">
    <property type="match status" value="1"/>
</dbReference>
<dbReference type="FunFam" id="3.40.50.11060:FF:000001">
    <property type="entry name" value="GTPase HflX"/>
    <property type="match status" value="1"/>
</dbReference>
<comment type="subunit">
    <text evidence="6">Monomer. Associates with the 50S ribosomal subunit.</text>
</comment>
<dbReference type="InterPro" id="IPR006073">
    <property type="entry name" value="GTP-bd"/>
</dbReference>
<dbReference type="SUPFAM" id="SSF52540">
    <property type="entry name" value="P-loop containing nucleoside triphosphate hydrolases"/>
    <property type="match status" value="1"/>
</dbReference>
<dbReference type="PRINTS" id="PR00326">
    <property type="entry name" value="GTP1OBG"/>
</dbReference>
<dbReference type="OrthoDB" id="9812272at2"/>
<dbReference type="PROSITE" id="PS51705">
    <property type="entry name" value="G_HFLX"/>
    <property type="match status" value="1"/>
</dbReference>
<feature type="binding site" evidence="8">
    <location>
        <position position="219"/>
    </location>
    <ligand>
        <name>Mg(2+)</name>
        <dbReference type="ChEBI" id="CHEBI:18420"/>
    </ligand>
</feature>
<dbReference type="GO" id="GO:0046872">
    <property type="term" value="F:metal ion binding"/>
    <property type="evidence" value="ECO:0007669"/>
    <property type="project" value="UniProtKB-KW"/>
</dbReference>
<dbReference type="RefSeq" id="WP_069643116.1">
    <property type="nucleotide sequence ID" value="NZ_MIJE01000022.1"/>
</dbReference>
<gene>
    <name evidence="6" type="primary">hflX</name>
    <name evidence="11" type="ORF">BHF68_05575</name>
</gene>
<dbReference type="Gene3D" id="3.40.50.11060">
    <property type="entry name" value="GTPase HflX, N-terminal domain"/>
    <property type="match status" value="1"/>
</dbReference>
<evidence type="ECO:0000256" key="7">
    <source>
        <dbReference type="PIRSR" id="PIRSR006809-1"/>
    </source>
</evidence>
<dbReference type="GO" id="GO:0003924">
    <property type="term" value="F:GTPase activity"/>
    <property type="evidence" value="ECO:0007669"/>
    <property type="project" value="UniProtKB-UniRule"/>
</dbReference>
<feature type="binding site" evidence="7">
    <location>
        <begin position="271"/>
        <end position="274"/>
    </location>
    <ligand>
        <name>GTP</name>
        <dbReference type="ChEBI" id="CHEBI:37565"/>
    </ligand>
</feature>
<comment type="caution">
    <text evidence="11">The sequence shown here is derived from an EMBL/GenBank/DDBJ whole genome shotgun (WGS) entry which is preliminary data.</text>
</comment>
<dbReference type="GO" id="GO:0005525">
    <property type="term" value="F:GTP binding"/>
    <property type="evidence" value="ECO:0007669"/>
    <property type="project" value="UniProtKB-UniRule"/>
</dbReference>
<evidence type="ECO:0000313" key="12">
    <source>
        <dbReference type="Proteomes" id="UP000094296"/>
    </source>
</evidence>
<feature type="binding site" evidence="7">
    <location>
        <begin position="212"/>
        <end position="219"/>
    </location>
    <ligand>
        <name>GTP</name>
        <dbReference type="ChEBI" id="CHEBI:37565"/>
    </ligand>
</feature>
<comment type="cofactor">
    <cofactor evidence="8">
        <name>Mg(2+)</name>
        <dbReference type="ChEBI" id="CHEBI:18420"/>
    </cofactor>
</comment>
<dbReference type="GO" id="GO:0043022">
    <property type="term" value="F:ribosome binding"/>
    <property type="evidence" value="ECO:0007669"/>
    <property type="project" value="TreeGrafter"/>
</dbReference>
<dbReference type="STRING" id="766136.BHF68_05575"/>
<comment type="similarity">
    <text evidence="6">Belongs to the TRAFAC class OBG-HflX-like GTPase superfamily. HflX GTPase family.</text>
</comment>
<dbReference type="GO" id="GO:0005737">
    <property type="term" value="C:cytoplasm"/>
    <property type="evidence" value="ECO:0007669"/>
    <property type="project" value="UniProtKB-SubCell"/>
</dbReference>
<evidence type="ECO:0000313" key="11">
    <source>
        <dbReference type="EMBL" id="OEF97070.1"/>
    </source>
</evidence>